<reference evidence="3 4" key="1">
    <citation type="journal article" date="2017" name="Nature">
        <title>Atmospheric trace gases support primary production in Antarctic desert surface soil.</title>
        <authorList>
            <person name="Ji M."/>
            <person name="Greening C."/>
            <person name="Vanwonterghem I."/>
            <person name="Carere C.R."/>
            <person name="Bay S.K."/>
            <person name="Steen J.A."/>
            <person name="Montgomery K."/>
            <person name="Lines T."/>
            <person name="Beardall J."/>
            <person name="van Dorst J."/>
            <person name="Snape I."/>
            <person name="Stott M.B."/>
            <person name="Hugenholtz P."/>
            <person name="Ferrari B.C."/>
        </authorList>
    </citation>
    <scope>NUCLEOTIDE SEQUENCE [LARGE SCALE GENOMIC DNA]</scope>
    <source>
        <strain evidence="3">RRmetagenome_bin12</strain>
    </source>
</reference>
<name>A0A2W5Z4N1_9BACT</name>
<dbReference type="EMBL" id="QHBU01000165">
    <property type="protein sequence ID" value="PZR80210.1"/>
    <property type="molecule type" value="Genomic_DNA"/>
</dbReference>
<evidence type="ECO:0000313" key="2">
    <source>
        <dbReference type="EMBL" id="MBJ7593241.1"/>
    </source>
</evidence>
<dbReference type="RefSeq" id="WP_337308338.1">
    <property type="nucleotide sequence ID" value="NZ_JAEKNS010000001.1"/>
</dbReference>
<keyword evidence="1" id="KW-1133">Transmembrane helix</keyword>
<sequence length="79" mass="8374">MSQLKGLVDNWILLAQGLIGSIGALAFLIAFMYKIVAVDPRSVMEAKRWIGRIVFGTIGVEVAGTLTHAIIASIPGGVH</sequence>
<feature type="transmembrane region" description="Helical" evidence="1">
    <location>
        <begin position="12"/>
        <end position="33"/>
    </location>
</feature>
<protein>
    <submittedName>
        <fullName evidence="3">Uncharacterized protein</fullName>
    </submittedName>
</protein>
<keyword evidence="1" id="KW-0472">Membrane</keyword>
<evidence type="ECO:0000256" key="1">
    <source>
        <dbReference type="SAM" id="Phobius"/>
    </source>
</evidence>
<dbReference type="Proteomes" id="UP000248724">
    <property type="component" value="Unassembled WGS sequence"/>
</dbReference>
<comment type="caution">
    <text evidence="3">The sequence shown here is derived from an EMBL/GenBank/DDBJ whole genome shotgun (WGS) entry which is preliminary data.</text>
</comment>
<accession>A0A2W5Z4N1</accession>
<reference evidence="3" key="2">
    <citation type="submission" date="2018-05" db="EMBL/GenBank/DDBJ databases">
        <authorList>
            <person name="Ferrari B."/>
        </authorList>
    </citation>
    <scope>NUCLEOTIDE SEQUENCE</scope>
    <source>
        <strain evidence="3">RRmetagenome_bin12</strain>
    </source>
</reference>
<dbReference type="Proteomes" id="UP000606991">
    <property type="component" value="Unassembled WGS sequence"/>
</dbReference>
<proteinExistence type="predicted"/>
<organism evidence="3 4">
    <name type="scientific">Candidatus Aeolococcus gillhamiae</name>
    <dbReference type="NCBI Taxonomy" id="3127015"/>
    <lineage>
        <taxon>Bacteria</taxon>
        <taxon>Bacillati</taxon>
        <taxon>Candidatus Dormiibacterota</taxon>
        <taxon>Candidatus Dormibacteria</taxon>
        <taxon>Candidatus Aeolococcales</taxon>
        <taxon>Candidatus Aeolococcaceae</taxon>
        <taxon>Candidatus Aeolococcus</taxon>
    </lineage>
</organism>
<evidence type="ECO:0000313" key="4">
    <source>
        <dbReference type="Proteomes" id="UP000248724"/>
    </source>
</evidence>
<feature type="transmembrane region" description="Helical" evidence="1">
    <location>
        <begin position="53"/>
        <end position="74"/>
    </location>
</feature>
<accession>A0A934N234</accession>
<reference evidence="2 5" key="3">
    <citation type="submission" date="2020-10" db="EMBL/GenBank/DDBJ databases">
        <title>Ca. Dormibacterota MAGs.</title>
        <authorList>
            <person name="Montgomery K."/>
        </authorList>
    </citation>
    <scope>NUCLEOTIDE SEQUENCE [LARGE SCALE GENOMIC DNA]</scope>
    <source>
        <strain evidence="2">SC8812_S17_18</strain>
    </source>
</reference>
<dbReference type="EMBL" id="JAEKNS010000001">
    <property type="protein sequence ID" value="MBJ7593241.1"/>
    <property type="molecule type" value="Genomic_DNA"/>
</dbReference>
<gene>
    <name evidence="3" type="ORF">DLM65_08720</name>
    <name evidence="2" type="ORF">JF886_00025</name>
</gene>
<evidence type="ECO:0000313" key="5">
    <source>
        <dbReference type="Proteomes" id="UP000606991"/>
    </source>
</evidence>
<keyword evidence="1" id="KW-0812">Transmembrane</keyword>
<evidence type="ECO:0000313" key="3">
    <source>
        <dbReference type="EMBL" id="PZR80210.1"/>
    </source>
</evidence>
<dbReference type="AlphaFoldDB" id="A0A2W5Z4N1"/>